<evidence type="ECO:0000256" key="3">
    <source>
        <dbReference type="ARBA" id="ARBA00022801"/>
    </source>
</evidence>
<dbReference type="GO" id="GO:0005634">
    <property type="term" value="C:nucleus"/>
    <property type="evidence" value="ECO:0007669"/>
    <property type="project" value="TreeGrafter"/>
</dbReference>
<evidence type="ECO:0000256" key="4">
    <source>
        <dbReference type="ARBA" id="ARBA00022807"/>
    </source>
</evidence>
<feature type="domain" description="Ubiquitin-like protease family profile" evidence="5">
    <location>
        <begin position="1"/>
        <end position="212"/>
    </location>
</feature>
<dbReference type="SUPFAM" id="SSF54001">
    <property type="entry name" value="Cysteine proteinases"/>
    <property type="match status" value="1"/>
</dbReference>
<evidence type="ECO:0000313" key="7">
    <source>
        <dbReference type="Proteomes" id="UP001281410"/>
    </source>
</evidence>
<dbReference type="GO" id="GO:0006508">
    <property type="term" value="P:proteolysis"/>
    <property type="evidence" value="ECO:0007669"/>
    <property type="project" value="UniProtKB-KW"/>
</dbReference>
<dbReference type="AlphaFoldDB" id="A0AAE0DSV3"/>
<protein>
    <recommendedName>
        <fullName evidence="5">Ubiquitin-like protease family profile domain-containing protein</fullName>
    </recommendedName>
</protein>
<dbReference type="Gene3D" id="3.40.395.10">
    <property type="entry name" value="Adenoviral Proteinase, Chain A"/>
    <property type="match status" value="1"/>
</dbReference>
<keyword evidence="3" id="KW-0378">Hydrolase</keyword>
<dbReference type="InterPro" id="IPR038765">
    <property type="entry name" value="Papain-like_cys_pep_sf"/>
</dbReference>
<gene>
    <name evidence="6" type="ORF">Dsin_032222</name>
</gene>
<comment type="similarity">
    <text evidence="1">Belongs to the peptidase C48 family.</text>
</comment>
<dbReference type="InterPro" id="IPR003653">
    <property type="entry name" value="Peptidase_C48_C"/>
</dbReference>
<name>A0AAE0DSV3_9ROSI</name>
<proteinExistence type="inferred from homology"/>
<dbReference type="PANTHER" id="PTHR12606:SF136">
    <property type="entry name" value="ULP1 PROTEASE FAMILY PROTEIN"/>
    <property type="match status" value="1"/>
</dbReference>
<dbReference type="Proteomes" id="UP001281410">
    <property type="component" value="Unassembled WGS sequence"/>
</dbReference>
<dbReference type="Pfam" id="PF02902">
    <property type="entry name" value="Peptidase_C48"/>
    <property type="match status" value="1"/>
</dbReference>
<keyword evidence="7" id="KW-1185">Reference proteome</keyword>
<dbReference type="PROSITE" id="PS50600">
    <property type="entry name" value="ULP_PROTEASE"/>
    <property type="match status" value="1"/>
</dbReference>
<reference evidence="6" key="1">
    <citation type="journal article" date="2023" name="Plant J.">
        <title>Genome sequences and population genomics provide insights into the demographic history, inbreeding, and mutation load of two 'living fossil' tree species of Dipteronia.</title>
        <authorList>
            <person name="Feng Y."/>
            <person name="Comes H.P."/>
            <person name="Chen J."/>
            <person name="Zhu S."/>
            <person name="Lu R."/>
            <person name="Zhang X."/>
            <person name="Li P."/>
            <person name="Qiu J."/>
            <person name="Olsen K.M."/>
            <person name="Qiu Y."/>
        </authorList>
    </citation>
    <scope>NUCLEOTIDE SEQUENCE</scope>
    <source>
        <strain evidence="6">NBL</strain>
    </source>
</reference>
<sequence>MFRQDFKEIADKNEWMSNLVQLKKVWSLEMEKIQIQRDVKEIERTALKTENEAIHGQPKGRKKILPTPKGLEVWDEYPEFLPLEFEPEEHFCTYVRGDDSLYNVPWWTMESVLIPCNTSGHWVLCQVLLKEGKVNLFDSMWGRNNKNDRLREISCLLYLLPSILHRAGYYEELGIKPRNKAFLAENVNKIHIPQQEDGKSCGAFMLKFAELLLSGTSLPWINKFGQNDIPAIREAMALDLFINGVIER</sequence>
<evidence type="ECO:0000256" key="2">
    <source>
        <dbReference type="ARBA" id="ARBA00022670"/>
    </source>
</evidence>
<dbReference type="EMBL" id="JANJYJ010000010">
    <property type="protein sequence ID" value="KAK3184936.1"/>
    <property type="molecule type" value="Genomic_DNA"/>
</dbReference>
<evidence type="ECO:0000256" key="1">
    <source>
        <dbReference type="ARBA" id="ARBA00005234"/>
    </source>
</evidence>
<accession>A0AAE0DSV3</accession>
<keyword evidence="4" id="KW-0788">Thiol protease</keyword>
<comment type="caution">
    <text evidence="6">The sequence shown here is derived from an EMBL/GenBank/DDBJ whole genome shotgun (WGS) entry which is preliminary data.</text>
</comment>
<organism evidence="6 7">
    <name type="scientific">Dipteronia sinensis</name>
    <dbReference type="NCBI Taxonomy" id="43782"/>
    <lineage>
        <taxon>Eukaryota</taxon>
        <taxon>Viridiplantae</taxon>
        <taxon>Streptophyta</taxon>
        <taxon>Embryophyta</taxon>
        <taxon>Tracheophyta</taxon>
        <taxon>Spermatophyta</taxon>
        <taxon>Magnoliopsida</taxon>
        <taxon>eudicotyledons</taxon>
        <taxon>Gunneridae</taxon>
        <taxon>Pentapetalae</taxon>
        <taxon>rosids</taxon>
        <taxon>malvids</taxon>
        <taxon>Sapindales</taxon>
        <taxon>Sapindaceae</taxon>
        <taxon>Hippocastanoideae</taxon>
        <taxon>Acereae</taxon>
        <taxon>Dipteronia</taxon>
    </lineage>
</organism>
<dbReference type="PANTHER" id="PTHR12606">
    <property type="entry name" value="SENTRIN/SUMO-SPECIFIC PROTEASE"/>
    <property type="match status" value="1"/>
</dbReference>
<dbReference type="GO" id="GO:0016926">
    <property type="term" value="P:protein desumoylation"/>
    <property type="evidence" value="ECO:0007669"/>
    <property type="project" value="TreeGrafter"/>
</dbReference>
<dbReference type="GO" id="GO:0016929">
    <property type="term" value="F:deSUMOylase activity"/>
    <property type="evidence" value="ECO:0007669"/>
    <property type="project" value="TreeGrafter"/>
</dbReference>
<evidence type="ECO:0000259" key="5">
    <source>
        <dbReference type="PROSITE" id="PS50600"/>
    </source>
</evidence>
<evidence type="ECO:0000313" key="6">
    <source>
        <dbReference type="EMBL" id="KAK3184936.1"/>
    </source>
</evidence>
<keyword evidence="2" id="KW-0645">Protease</keyword>